<dbReference type="GO" id="GO:0016747">
    <property type="term" value="F:acyltransferase activity, transferring groups other than amino-acyl groups"/>
    <property type="evidence" value="ECO:0007669"/>
    <property type="project" value="InterPro"/>
</dbReference>
<dbReference type="PROSITE" id="PS51186">
    <property type="entry name" value="GNAT"/>
    <property type="match status" value="1"/>
</dbReference>
<dbReference type="OrthoDB" id="9795206at2"/>
<proteinExistence type="predicted"/>
<dbReference type="eggNOG" id="COG1670">
    <property type="taxonomic scope" value="Bacteria"/>
</dbReference>
<gene>
    <name evidence="2" type="ORF">AV654_26000</name>
</gene>
<dbReference type="PANTHER" id="PTHR43415">
    <property type="entry name" value="SPERMIDINE N(1)-ACETYLTRANSFERASE"/>
    <property type="match status" value="1"/>
</dbReference>
<dbReference type="EMBL" id="LQRA01000070">
    <property type="protein sequence ID" value="KZE75911.1"/>
    <property type="molecule type" value="Genomic_DNA"/>
</dbReference>
<sequence length="173" mass="19715">MLSNVPVSFASLQFRKTAEEDLEFVLTTEQHPANTPFIISWTPEQHRETIHSSDKLHLLVETPDGRPVGYLILAGLTSANRCIELVRITIADQGRGYGKASIRFVQNYAFKHLKAHRLWLDVKEHNARAKQLYELSGFKTEGMLRECIRTNGGYESLIVMSMLEREYEEHGAG</sequence>
<dbReference type="CDD" id="cd04301">
    <property type="entry name" value="NAT_SF"/>
    <property type="match status" value="1"/>
</dbReference>
<organism evidence="2 3">
    <name type="scientific">Paenibacillus elgii</name>
    <dbReference type="NCBI Taxonomy" id="189691"/>
    <lineage>
        <taxon>Bacteria</taxon>
        <taxon>Bacillati</taxon>
        <taxon>Bacillota</taxon>
        <taxon>Bacilli</taxon>
        <taxon>Bacillales</taxon>
        <taxon>Paenibacillaceae</taxon>
        <taxon>Paenibacillus</taxon>
    </lineage>
</organism>
<dbReference type="PANTHER" id="PTHR43415:SF3">
    <property type="entry name" value="GNAT-FAMILY ACETYLTRANSFERASE"/>
    <property type="match status" value="1"/>
</dbReference>
<dbReference type="STRING" id="1007103.GCA_000213315_03565"/>
<evidence type="ECO:0000313" key="2">
    <source>
        <dbReference type="EMBL" id="KZE75911.1"/>
    </source>
</evidence>
<protein>
    <submittedName>
        <fullName evidence="2">Acetyltransferase</fullName>
    </submittedName>
</protein>
<accession>A0A163W634</accession>
<dbReference type="Gene3D" id="3.40.630.30">
    <property type="match status" value="1"/>
</dbReference>
<keyword evidence="2" id="KW-0808">Transferase</keyword>
<comment type="caution">
    <text evidence="2">The sequence shown here is derived from an EMBL/GenBank/DDBJ whole genome shotgun (WGS) entry which is preliminary data.</text>
</comment>
<dbReference type="RefSeq" id="WP_063184695.1">
    <property type="nucleotide sequence ID" value="NZ_CP121215.1"/>
</dbReference>
<name>A0A163W634_9BACL</name>
<dbReference type="SUPFAM" id="SSF55729">
    <property type="entry name" value="Acyl-CoA N-acyltransferases (Nat)"/>
    <property type="match status" value="1"/>
</dbReference>
<keyword evidence="3" id="KW-1185">Reference proteome</keyword>
<dbReference type="Proteomes" id="UP000076563">
    <property type="component" value="Unassembled WGS sequence"/>
</dbReference>
<evidence type="ECO:0000259" key="1">
    <source>
        <dbReference type="PROSITE" id="PS51186"/>
    </source>
</evidence>
<evidence type="ECO:0000313" key="3">
    <source>
        <dbReference type="Proteomes" id="UP000076563"/>
    </source>
</evidence>
<feature type="domain" description="N-acetyltransferase" evidence="1">
    <location>
        <begin position="12"/>
        <end position="165"/>
    </location>
</feature>
<dbReference type="InterPro" id="IPR016181">
    <property type="entry name" value="Acyl_CoA_acyltransferase"/>
</dbReference>
<dbReference type="InterPro" id="IPR000182">
    <property type="entry name" value="GNAT_dom"/>
</dbReference>
<dbReference type="Pfam" id="PF00583">
    <property type="entry name" value="Acetyltransf_1"/>
    <property type="match status" value="1"/>
</dbReference>
<reference evidence="3" key="1">
    <citation type="submission" date="2016-01" db="EMBL/GenBank/DDBJ databases">
        <title>Draft genome of Chromobacterium sp. F49.</title>
        <authorList>
            <person name="Hong K.W."/>
        </authorList>
    </citation>
    <scope>NUCLEOTIDE SEQUENCE [LARGE SCALE GENOMIC DNA]</scope>
    <source>
        <strain evidence="3">M63</strain>
    </source>
</reference>
<dbReference type="AlphaFoldDB" id="A0A163W634"/>